<feature type="region of interest" description="Disordered" evidence="1">
    <location>
        <begin position="1"/>
        <end position="21"/>
    </location>
</feature>
<name>A0ABQ3QZZ2_9ACTN</name>
<evidence type="ECO:0000313" key="2">
    <source>
        <dbReference type="EMBL" id="GHI42754.1"/>
    </source>
</evidence>
<feature type="region of interest" description="Disordered" evidence="1">
    <location>
        <begin position="134"/>
        <end position="165"/>
    </location>
</feature>
<gene>
    <name evidence="2" type="ORF">Sviol_71620</name>
</gene>
<keyword evidence="3" id="KW-1185">Reference proteome</keyword>
<evidence type="ECO:0000256" key="1">
    <source>
        <dbReference type="SAM" id="MobiDB-lite"/>
    </source>
</evidence>
<dbReference type="Proteomes" id="UP001050808">
    <property type="component" value="Unassembled WGS sequence"/>
</dbReference>
<protein>
    <recommendedName>
        <fullName evidence="4">Lipoprotein</fullName>
    </recommendedName>
</protein>
<sequence length="324" mass="34334">MAMDARVPQGGRPGAATPARVPRVSGPPLAVATAVALLLAAGCSSPSQKAEQPKTGAIPKITDASQIKPLPLDAYTLNQQQYLDTLNAQRVLARRCMTQYGIDWHGSDVIDPAPVGQKLDTLFLIIDENRASQYGYHSPDDHSKDGSQGGKKSGTGPDPTPVEKSVFIGTYKGPDINGHSVPKGGCNAVVEAELTKGGAPGVGILDAANVMMGPYQQSKSDSRVQDAFAAWSTCMKGKGYTYKSPDDAVNDPAWHSPRPSPTEIATARADVACKQQTNVVGIWYAVLTAYENRYIESHAEDLAKVKQQMDATLRNSATILATGS</sequence>
<reference evidence="2" key="1">
    <citation type="submission" date="2024-05" db="EMBL/GenBank/DDBJ databases">
        <title>Whole genome shotgun sequence of Streptomyces violascens NBRC 12920.</title>
        <authorList>
            <person name="Komaki H."/>
            <person name="Tamura T."/>
        </authorList>
    </citation>
    <scope>NUCLEOTIDE SEQUENCE</scope>
    <source>
        <strain evidence="2">NBRC 12920</strain>
    </source>
</reference>
<dbReference type="EMBL" id="BNDY01000017">
    <property type="protein sequence ID" value="GHI42754.1"/>
    <property type="molecule type" value="Genomic_DNA"/>
</dbReference>
<accession>A0ABQ3QZZ2</accession>
<evidence type="ECO:0000313" key="3">
    <source>
        <dbReference type="Proteomes" id="UP001050808"/>
    </source>
</evidence>
<comment type="caution">
    <text evidence="2">The sequence shown here is derived from an EMBL/GenBank/DDBJ whole genome shotgun (WGS) entry which is preliminary data.</text>
</comment>
<evidence type="ECO:0008006" key="4">
    <source>
        <dbReference type="Google" id="ProtNLM"/>
    </source>
</evidence>
<organism evidence="2 3">
    <name type="scientific">Streptomyces violascens</name>
    <dbReference type="NCBI Taxonomy" id="67381"/>
    <lineage>
        <taxon>Bacteria</taxon>
        <taxon>Bacillati</taxon>
        <taxon>Actinomycetota</taxon>
        <taxon>Actinomycetes</taxon>
        <taxon>Kitasatosporales</taxon>
        <taxon>Streptomycetaceae</taxon>
        <taxon>Streptomyces</taxon>
    </lineage>
</organism>
<proteinExistence type="predicted"/>